<dbReference type="PROSITE" id="PS50850">
    <property type="entry name" value="MFS"/>
    <property type="match status" value="1"/>
</dbReference>
<dbReference type="RefSeq" id="WP_093248654.1">
    <property type="nucleotide sequence ID" value="NZ_FNQM01000002.1"/>
</dbReference>
<evidence type="ECO:0000256" key="3">
    <source>
        <dbReference type="ARBA" id="ARBA00022989"/>
    </source>
</evidence>
<dbReference type="EMBL" id="FNQM01000002">
    <property type="protein sequence ID" value="SDZ93895.1"/>
    <property type="molecule type" value="Genomic_DNA"/>
</dbReference>
<evidence type="ECO:0000313" key="8">
    <source>
        <dbReference type="EMBL" id="SDZ93895.1"/>
    </source>
</evidence>
<feature type="transmembrane region" description="Helical" evidence="6">
    <location>
        <begin position="42"/>
        <end position="61"/>
    </location>
</feature>
<keyword evidence="4 6" id="KW-0472">Membrane</keyword>
<evidence type="ECO:0000256" key="4">
    <source>
        <dbReference type="ARBA" id="ARBA00023136"/>
    </source>
</evidence>
<feature type="transmembrane region" description="Helical" evidence="6">
    <location>
        <begin position="289"/>
        <end position="307"/>
    </location>
</feature>
<feature type="region of interest" description="Disordered" evidence="5">
    <location>
        <begin position="406"/>
        <end position="432"/>
    </location>
</feature>
<comment type="subcellular location">
    <subcellularLocation>
        <location evidence="1">Membrane</location>
    </subcellularLocation>
</comment>
<sequence length="432" mass="44616">MIGVFRDSWALLLGLMLLMLGNGLQGTLLGVRGAIEGMTPTALSFVMSAYFVGILIGSRLTPLMIRNVGHVRVFAALASLISAGFLLYAAFPDPWVWAGVRLIVGFSFCGVYVVSESWLNDRATNETRGQAMSAYMLVQMVGIVAAQGLLTLADPAGFALFALISALVSVAVAPMLLHAAPAPFFRTAGRMTLRRLYAASPLGCVGVFILGGVISAMFGMGAVYGAQAGLTITQISMFVGAIYLGGLLAQWPIGWLSDRMDRRMLIVGCCAAAALAALFGALTSGFWSSLAAAALVGAMGNPLYGLLIAHTNDFLDPEEMASASGGMLFLNGVGAVSGPLVVGALMDLAGPGAYFAYFAGLFVAIAGYGAWRMTRRPAPDAATTGPHASVLASASPVAVEIVTEIAAESAQTDDQPTDGQEDARTPPAAAAS</sequence>
<dbReference type="STRING" id="89524.SAMN05444370_102257"/>
<dbReference type="InterPro" id="IPR020846">
    <property type="entry name" value="MFS_dom"/>
</dbReference>
<evidence type="ECO:0000256" key="1">
    <source>
        <dbReference type="ARBA" id="ARBA00004370"/>
    </source>
</evidence>
<feature type="domain" description="Major facilitator superfamily (MFS) profile" evidence="7">
    <location>
        <begin position="1"/>
        <end position="377"/>
    </location>
</feature>
<dbReference type="InterPro" id="IPR011701">
    <property type="entry name" value="MFS"/>
</dbReference>
<dbReference type="OrthoDB" id="9810614at2"/>
<dbReference type="Pfam" id="PF07690">
    <property type="entry name" value="MFS_1"/>
    <property type="match status" value="1"/>
</dbReference>
<feature type="transmembrane region" description="Helical" evidence="6">
    <location>
        <begin position="156"/>
        <end position="177"/>
    </location>
</feature>
<feature type="transmembrane region" description="Helical" evidence="6">
    <location>
        <begin position="131"/>
        <end position="150"/>
    </location>
</feature>
<feature type="transmembrane region" description="Helical" evidence="6">
    <location>
        <begin position="328"/>
        <end position="346"/>
    </location>
</feature>
<dbReference type="PANTHER" id="PTHR23521">
    <property type="entry name" value="TRANSPORTER MFS SUPERFAMILY"/>
    <property type="match status" value="1"/>
</dbReference>
<evidence type="ECO:0000313" key="9">
    <source>
        <dbReference type="Proteomes" id="UP000198703"/>
    </source>
</evidence>
<gene>
    <name evidence="8" type="ORF">SAMN05444370_102257</name>
</gene>
<dbReference type="Gene3D" id="1.20.1250.20">
    <property type="entry name" value="MFS general substrate transporter like domains"/>
    <property type="match status" value="2"/>
</dbReference>
<feature type="transmembrane region" description="Helical" evidence="6">
    <location>
        <begin position="198"/>
        <end position="226"/>
    </location>
</feature>
<dbReference type="AlphaFoldDB" id="A0A1H3X3A3"/>
<dbReference type="Pfam" id="PF00083">
    <property type="entry name" value="Sugar_tr"/>
    <property type="match status" value="1"/>
</dbReference>
<dbReference type="SUPFAM" id="SSF103473">
    <property type="entry name" value="MFS general substrate transporter"/>
    <property type="match status" value="1"/>
</dbReference>
<evidence type="ECO:0000256" key="6">
    <source>
        <dbReference type="SAM" id="Phobius"/>
    </source>
</evidence>
<keyword evidence="3 6" id="KW-1133">Transmembrane helix</keyword>
<protein>
    <submittedName>
        <fullName evidence="8">Predicted arabinose efflux permease, MFS family</fullName>
    </submittedName>
</protein>
<dbReference type="GO" id="GO:0005886">
    <property type="term" value="C:plasma membrane"/>
    <property type="evidence" value="ECO:0007669"/>
    <property type="project" value="TreeGrafter"/>
</dbReference>
<keyword evidence="2 6" id="KW-0812">Transmembrane</keyword>
<feature type="transmembrane region" description="Helical" evidence="6">
    <location>
        <begin position="232"/>
        <end position="253"/>
    </location>
</feature>
<feature type="transmembrane region" description="Helical" evidence="6">
    <location>
        <begin position="73"/>
        <end position="91"/>
    </location>
</feature>
<name>A0A1H3X3A3_9RHOB</name>
<evidence type="ECO:0000256" key="2">
    <source>
        <dbReference type="ARBA" id="ARBA00022692"/>
    </source>
</evidence>
<dbReference type="GO" id="GO:0022857">
    <property type="term" value="F:transmembrane transporter activity"/>
    <property type="evidence" value="ECO:0007669"/>
    <property type="project" value="InterPro"/>
</dbReference>
<organism evidence="8 9">
    <name type="scientific">Rubrimonas cliftonensis</name>
    <dbReference type="NCBI Taxonomy" id="89524"/>
    <lineage>
        <taxon>Bacteria</taxon>
        <taxon>Pseudomonadati</taxon>
        <taxon>Pseudomonadota</taxon>
        <taxon>Alphaproteobacteria</taxon>
        <taxon>Rhodobacterales</taxon>
        <taxon>Paracoccaceae</taxon>
        <taxon>Rubrimonas</taxon>
    </lineage>
</organism>
<accession>A0A1H3X3A3</accession>
<feature type="transmembrane region" description="Helical" evidence="6">
    <location>
        <begin position="265"/>
        <end position="283"/>
    </location>
</feature>
<proteinExistence type="predicted"/>
<evidence type="ECO:0000256" key="5">
    <source>
        <dbReference type="SAM" id="MobiDB-lite"/>
    </source>
</evidence>
<feature type="transmembrane region" description="Helical" evidence="6">
    <location>
        <begin position="97"/>
        <end position="119"/>
    </location>
</feature>
<evidence type="ECO:0000259" key="7">
    <source>
        <dbReference type="PROSITE" id="PS50850"/>
    </source>
</evidence>
<dbReference type="InterPro" id="IPR047200">
    <property type="entry name" value="MFS_YcaD-like"/>
</dbReference>
<dbReference type="Proteomes" id="UP000198703">
    <property type="component" value="Unassembled WGS sequence"/>
</dbReference>
<dbReference type="InterPro" id="IPR005828">
    <property type="entry name" value="MFS_sugar_transport-like"/>
</dbReference>
<dbReference type="CDD" id="cd17477">
    <property type="entry name" value="MFS_YcaD_like"/>
    <property type="match status" value="1"/>
</dbReference>
<dbReference type="PANTHER" id="PTHR23521:SF3">
    <property type="entry name" value="MFS TRANSPORTER"/>
    <property type="match status" value="1"/>
</dbReference>
<keyword evidence="9" id="KW-1185">Reference proteome</keyword>
<feature type="transmembrane region" description="Helical" evidence="6">
    <location>
        <begin position="352"/>
        <end position="371"/>
    </location>
</feature>
<dbReference type="InterPro" id="IPR036259">
    <property type="entry name" value="MFS_trans_sf"/>
</dbReference>
<reference evidence="8 9" key="1">
    <citation type="submission" date="2016-10" db="EMBL/GenBank/DDBJ databases">
        <authorList>
            <person name="de Groot N.N."/>
        </authorList>
    </citation>
    <scope>NUCLEOTIDE SEQUENCE [LARGE SCALE GENOMIC DNA]</scope>
    <source>
        <strain evidence="8 9">DSM 15345</strain>
    </source>
</reference>